<evidence type="ECO:0000256" key="1">
    <source>
        <dbReference type="ARBA" id="ARBA00022676"/>
    </source>
</evidence>
<dbReference type="RefSeq" id="WP_160561075.1">
    <property type="nucleotide sequence ID" value="NZ_QZDT01000028.1"/>
</dbReference>
<evidence type="ECO:0000259" key="3">
    <source>
        <dbReference type="Pfam" id="PF00535"/>
    </source>
</evidence>
<accession>A0A9X5BHA7</accession>
<dbReference type="AlphaFoldDB" id="A0A9X5BHA7"/>
<protein>
    <submittedName>
        <fullName evidence="4">Glycosyltransferase</fullName>
    </submittedName>
</protein>
<feature type="domain" description="Glycosyltransferase 2-like" evidence="3">
    <location>
        <begin position="21"/>
        <end position="150"/>
    </location>
</feature>
<dbReference type="PANTHER" id="PTHR22916">
    <property type="entry name" value="GLYCOSYLTRANSFERASE"/>
    <property type="match status" value="1"/>
</dbReference>
<gene>
    <name evidence="4" type="ORF">D5281_15945</name>
</gene>
<reference evidence="4" key="1">
    <citation type="submission" date="2018-09" db="EMBL/GenBank/DDBJ databases">
        <title>Murine metabolic-syndrome-specific gut microbial biobank.</title>
        <authorList>
            <person name="Liu C."/>
        </authorList>
    </citation>
    <scope>NUCLEOTIDE SEQUENCE</scope>
    <source>
        <strain evidence="4">D42-62</strain>
    </source>
</reference>
<dbReference type="Proteomes" id="UP001154420">
    <property type="component" value="Unassembled WGS sequence"/>
</dbReference>
<dbReference type="CDD" id="cd00761">
    <property type="entry name" value="Glyco_tranf_GTA_type"/>
    <property type="match status" value="1"/>
</dbReference>
<dbReference type="SUPFAM" id="SSF53448">
    <property type="entry name" value="Nucleotide-diphospho-sugar transferases"/>
    <property type="match status" value="1"/>
</dbReference>
<dbReference type="GO" id="GO:0016757">
    <property type="term" value="F:glycosyltransferase activity"/>
    <property type="evidence" value="ECO:0007669"/>
    <property type="project" value="UniProtKB-KW"/>
</dbReference>
<evidence type="ECO:0000313" key="5">
    <source>
        <dbReference type="Proteomes" id="UP001154420"/>
    </source>
</evidence>
<dbReference type="PANTHER" id="PTHR22916:SF51">
    <property type="entry name" value="GLYCOSYLTRANSFERASE EPSH-RELATED"/>
    <property type="match status" value="1"/>
</dbReference>
<name>A0A9X5BHA7_9FIRM</name>
<dbReference type="InterPro" id="IPR029044">
    <property type="entry name" value="Nucleotide-diphossugar_trans"/>
</dbReference>
<keyword evidence="2" id="KW-0808">Transferase</keyword>
<proteinExistence type="predicted"/>
<comment type="caution">
    <text evidence="4">The sequence shown here is derived from an EMBL/GenBank/DDBJ whole genome shotgun (WGS) entry which is preliminary data.</text>
</comment>
<dbReference type="Gene3D" id="3.90.550.10">
    <property type="entry name" value="Spore Coat Polysaccharide Biosynthesis Protein SpsA, Chain A"/>
    <property type="match status" value="1"/>
</dbReference>
<dbReference type="EMBL" id="QZDT01000028">
    <property type="protein sequence ID" value="NBJ94039.1"/>
    <property type="molecule type" value="Genomic_DNA"/>
</dbReference>
<evidence type="ECO:0000313" key="4">
    <source>
        <dbReference type="EMBL" id="NBJ94039.1"/>
    </source>
</evidence>
<dbReference type="OrthoDB" id="3189257at2"/>
<dbReference type="Pfam" id="PF00535">
    <property type="entry name" value="Glycos_transf_2"/>
    <property type="match status" value="1"/>
</dbReference>
<keyword evidence="5" id="KW-1185">Reference proteome</keyword>
<evidence type="ECO:0000256" key="2">
    <source>
        <dbReference type="ARBA" id="ARBA00022679"/>
    </source>
</evidence>
<sequence>MARRKSSREKECMHDEKVILSIIVPVFNGAEYLRGCAEHLTRQTFTKYEVIFVNDGSTDNSGDLLEKIVEQNSKFKVIHKPNGGTASTRNAGLDAAVGKYVTFLDCDDELDSTIYEKMINMIERHNADMVTCGFYFKVEAQAGNIYLEKNTYPTAFYKTRDAIKEHLVEMWDSDIMSNVWNKVYRMSLIKNKKLRYRDGHVYTEDRVFNRQFLENCESIAFADECLYYYVRERVGSTTEKYRDDYFSIRLKEFKEFQTHFKNMGVWNDKAKEYVCREFTERIAGCIENIFHSEKMSNCEKYQQIASVIHHKDVRLAVRYARCRSLKMRIFILPIKCNWTFGAYAMGKIIYTIRKHNPVLFHKLKNNR</sequence>
<dbReference type="InterPro" id="IPR001173">
    <property type="entry name" value="Glyco_trans_2-like"/>
</dbReference>
<keyword evidence="1" id="KW-0328">Glycosyltransferase</keyword>
<organism evidence="4 5">
    <name type="scientific">Parablautia muri</name>
    <dbReference type="NCBI Taxonomy" id="2320879"/>
    <lineage>
        <taxon>Bacteria</taxon>
        <taxon>Bacillati</taxon>
        <taxon>Bacillota</taxon>
        <taxon>Clostridia</taxon>
        <taxon>Lachnospirales</taxon>
        <taxon>Lachnospiraceae</taxon>
        <taxon>Parablautia</taxon>
    </lineage>
</organism>